<feature type="non-terminal residue" evidence="1">
    <location>
        <position position="1"/>
    </location>
</feature>
<evidence type="ECO:0000313" key="2">
    <source>
        <dbReference type="Proteomes" id="UP000746612"/>
    </source>
</evidence>
<accession>A0A9N8RAN9</accession>
<evidence type="ECO:0000313" key="1">
    <source>
        <dbReference type="EMBL" id="CAG1977872.1"/>
    </source>
</evidence>
<comment type="caution">
    <text evidence="1">The sequence shown here is derived from an EMBL/GenBank/DDBJ whole genome shotgun (WGS) entry which is preliminary data.</text>
</comment>
<dbReference type="InterPro" id="IPR027417">
    <property type="entry name" value="P-loop_NTPase"/>
</dbReference>
<evidence type="ECO:0008006" key="3">
    <source>
        <dbReference type="Google" id="ProtNLM"/>
    </source>
</evidence>
<sequence>ANSAFDSRYNLISLNWKIGLLELECKVEVVCRFHPTTAPTNGYFGFPSMDKTLVMLLHKDLLRGEGFYNTMVRLTSATGVDSESNEVGRTKGICLQNLSSVDFLDCCDSEWVDSLMMEALKNDPTAGPGFGKTIAAAVVVLAMNASIDKLLASGSGWPIYRLRTQLRMAKGQFEICRTKVYSDVDSTYGTDSDISLPGHRIGHILEDELQELACFVDPVSKSKKNFNQIYAALDFYADFVQTKKVNPADLLIVSLYGAIIKIMPGWLKRPEYVALEEGGMVVVITGTNGHVGAGFTSDERRLNVMLSRHKSALVIFSDIDTVDVSGKGKLAVIEGPSGEMTFSKATTLKAVHSMMVRNGRIATVKLHLV</sequence>
<dbReference type="Proteomes" id="UP000746612">
    <property type="component" value="Unassembled WGS sequence"/>
</dbReference>
<gene>
    <name evidence="1" type="ORF">MDCFG202_LOCUS170653</name>
</gene>
<dbReference type="EMBL" id="CAJPIJ010000108">
    <property type="protein sequence ID" value="CAG1977872.1"/>
    <property type="molecule type" value="Genomic_DNA"/>
</dbReference>
<reference evidence="1" key="1">
    <citation type="submission" date="2021-03" db="EMBL/GenBank/DDBJ databases">
        <authorList>
            <person name="Alouane T."/>
            <person name="Langin T."/>
            <person name="Bonhomme L."/>
        </authorList>
    </citation>
    <scope>NUCLEOTIDE SEQUENCE</scope>
    <source>
        <strain evidence="1">MDC_Fg202</strain>
    </source>
</reference>
<dbReference type="AlphaFoldDB" id="A0A9N8RAN9"/>
<protein>
    <recommendedName>
        <fullName evidence="3">DNA2/NAM7 helicase-like C-terminal domain-containing protein</fullName>
    </recommendedName>
</protein>
<name>A0A9N8RAN9_GIBZA</name>
<dbReference type="Gene3D" id="3.40.50.300">
    <property type="entry name" value="P-loop containing nucleotide triphosphate hydrolases"/>
    <property type="match status" value="1"/>
</dbReference>
<proteinExistence type="predicted"/>
<organism evidence="1 2">
    <name type="scientific">Gibberella zeae</name>
    <name type="common">Wheat head blight fungus</name>
    <name type="synonym">Fusarium graminearum</name>
    <dbReference type="NCBI Taxonomy" id="5518"/>
    <lineage>
        <taxon>Eukaryota</taxon>
        <taxon>Fungi</taxon>
        <taxon>Dikarya</taxon>
        <taxon>Ascomycota</taxon>
        <taxon>Pezizomycotina</taxon>
        <taxon>Sordariomycetes</taxon>
        <taxon>Hypocreomycetidae</taxon>
        <taxon>Hypocreales</taxon>
        <taxon>Nectriaceae</taxon>
        <taxon>Fusarium</taxon>
    </lineage>
</organism>